<dbReference type="InterPro" id="IPR052571">
    <property type="entry name" value="Mt_RNA_Methyltransferase"/>
</dbReference>
<dbReference type="InterPro" id="IPR029063">
    <property type="entry name" value="SAM-dependent_MTases_sf"/>
</dbReference>
<keyword evidence="6" id="KW-0496">Mitochondrion</keyword>
<dbReference type="GO" id="GO:0051536">
    <property type="term" value="F:iron-sulfur cluster binding"/>
    <property type="evidence" value="ECO:0007669"/>
    <property type="project" value="UniProtKB-KW"/>
</dbReference>
<evidence type="ECO:0000256" key="5">
    <source>
        <dbReference type="ARBA" id="ARBA00023014"/>
    </source>
</evidence>
<dbReference type="GO" id="GO:0008168">
    <property type="term" value="F:methyltransferase activity"/>
    <property type="evidence" value="ECO:0007669"/>
    <property type="project" value="UniProtKB-KW"/>
</dbReference>
<evidence type="ECO:0000256" key="3">
    <source>
        <dbReference type="ARBA" id="ARBA00022946"/>
    </source>
</evidence>
<keyword evidence="8" id="KW-0489">Methyltransferase</keyword>
<comment type="subcellular location">
    <subcellularLocation>
        <location evidence="1">Mitochondrion</location>
    </subcellularLocation>
</comment>
<reference evidence="8" key="1">
    <citation type="submission" date="2021-05" db="EMBL/GenBank/DDBJ databases">
        <authorList>
            <person name="Alioto T."/>
            <person name="Alioto T."/>
            <person name="Gomez Garrido J."/>
        </authorList>
    </citation>
    <scope>NUCLEOTIDE SEQUENCE</scope>
</reference>
<dbReference type="Gene3D" id="3.40.50.150">
    <property type="entry name" value="Vaccinia Virus protein VP39"/>
    <property type="match status" value="1"/>
</dbReference>
<evidence type="ECO:0000256" key="7">
    <source>
        <dbReference type="ARBA" id="ARBA00045681"/>
    </source>
</evidence>
<evidence type="ECO:0000256" key="1">
    <source>
        <dbReference type="ARBA" id="ARBA00004173"/>
    </source>
</evidence>
<keyword evidence="3" id="KW-0809">Transit peptide</keyword>
<dbReference type="EMBL" id="HBUE01080108">
    <property type="protein sequence ID" value="CAG6477125.1"/>
    <property type="molecule type" value="Transcribed_RNA"/>
</dbReference>
<evidence type="ECO:0000256" key="2">
    <source>
        <dbReference type="ARBA" id="ARBA00022723"/>
    </source>
</evidence>
<evidence type="ECO:0000256" key="4">
    <source>
        <dbReference type="ARBA" id="ARBA00023004"/>
    </source>
</evidence>
<dbReference type="GO" id="GO:0003735">
    <property type="term" value="F:structural constituent of ribosome"/>
    <property type="evidence" value="ECO:0007669"/>
    <property type="project" value="TreeGrafter"/>
</dbReference>
<dbReference type="GO" id="GO:0005763">
    <property type="term" value="C:mitochondrial small ribosomal subunit"/>
    <property type="evidence" value="ECO:0007669"/>
    <property type="project" value="TreeGrafter"/>
</dbReference>
<dbReference type="PANTHER" id="PTHR13184">
    <property type="entry name" value="37S RIBOSOMAL PROTEIN S22"/>
    <property type="match status" value="1"/>
</dbReference>
<organism evidence="8">
    <name type="scientific">Culex pipiens</name>
    <name type="common">House mosquito</name>
    <dbReference type="NCBI Taxonomy" id="7175"/>
    <lineage>
        <taxon>Eukaryota</taxon>
        <taxon>Metazoa</taxon>
        <taxon>Ecdysozoa</taxon>
        <taxon>Arthropoda</taxon>
        <taxon>Hexapoda</taxon>
        <taxon>Insecta</taxon>
        <taxon>Pterygota</taxon>
        <taxon>Neoptera</taxon>
        <taxon>Endopterygota</taxon>
        <taxon>Diptera</taxon>
        <taxon>Nematocera</taxon>
        <taxon>Culicoidea</taxon>
        <taxon>Culicidae</taxon>
        <taxon>Culicinae</taxon>
        <taxon>Culicini</taxon>
        <taxon>Culex</taxon>
        <taxon>Culex</taxon>
    </lineage>
</organism>
<sequence>MATFGLISRQKLALINRQCGFQRLFCSAGVTAKLKPEITLDESISQALDAGQYKPRKHEGRLTTGGCVTVPGPIVAAIVKSCKDHPVKALLAEGRKLDNFVRSRKPPMEPDELRRRINEVRHRVGEEFRGKMAVEEMSEEQISYINKVVEAQSKKRAKQQIYAWKPVDYDAFKGLQYLLGRSAAEYAVLTRIFEEIKKRDLGFKPRSLIDFGAGVGTGTWAASNLWKEHIFEYVSIDASADMNDLAELILRGGDVNKPMTLRNVFYRQFLPATSKSKYDLVLAAFSLFELPSARNRLDIVGNLWDKCDGYLVLVEHGSYAGFSLIEEARRFLLKKVEDGEGEELHVFSPCPHEQSCPRVTLDDGTPCNFEMTYNQLPLGGTAGEAAKCVYSYVVFKKGPPSAEQSRFPRLVRPTLVRSKHAVCRMCTDAGKLQEVIFTASKHGKNLYRCAKATKWGDQLPIKIEEKS</sequence>
<evidence type="ECO:0000313" key="8">
    <source>
        <dbReference type="EMBL" id="CAG6477125.1"/>
    </source>
</evidence>
<keyword evidence="2" id="KW-0479">Metal-binding</keyword>
<keyword evidence="4" id="KW-0408">Iron</keyword>
<dbReference type="PANTHER" id="PTHR13184:SF5">
    <property type="entry name" value="METHYLTRANSFERASE-LIKE PROTEIN 17, MITOCHONDRIAL"/>
    <property type="match status" value="1"/>
</dbReference>
<dbReference type="InterPro" id="IPR015324">
    <property type="entry name" value="Ribosomal_Rsm22-like"/>
</dbReference>
<protein>
    <submittedName>
        <fullName evidence="8">Methyltransferase-like protein 17, mitochondrial</fullName>
    </submittedName>
</protein>
<accession>A0A8D8BLB7</accession>
<keyword evidence="8" id="KW-0808">Transferase</keyword>
<name>A0A8D8BLB7_CULPI</name>
<proteinExistence type="predicted"/>
<keyword evidence="5" id="KW-0411">Iron-sulfur</keyword>
<dbReference type="Pfam" id="PF09243">
    <property type="entry name" value="Rsm22"/>
    <property type="match status" value="1"/>
</dbReference>
<comment type="function">
    <text evidence="7">Mitochondrial ribosome (mitoribosome) assembly factor. Binds at the interface of the head and body domains of the mitochondrial small ribosomal subunit (mt-SSU), occluding the mRNA channel and preventing compaction of the head domain towards the body. Probable inactive methyltransferase: retains the characteristic folding and ability to bind S-adenosyl-L-methionine, but it probably lost its methyltransferase activity.</text>
</comment>
<dbReference type="AlphaFoldDB" id="A0A8D8BLB7"/>
<dbReference type="GO" id="GO:0006412">
    <property type="term" value="P:translation"/>
    <property type="evidence" value="ECO:0007669"/>
    <property type="project" value="InterPro"/>
</dbReference>
<dbReference type="SUPFAM" id="SSF53335">
    <property type="entry name" value="S-adenosyl-L-methionine-dependent methyltransferases"/>
    <property type="match status" value="1"/>
</dbReference>
<evidence type="ECO:0000256" key="6">
    <source>
        <dbReference type="ARBA" id="ARBA00023128"/>
    </source>
</evidence>
<dbReference type="GO" id="GO:0032259">
    <property type="term" value="P:methylation"/>
    <property type="evidence" value="ECO:0007669"/>
    <property type="project" value="UniProtKB-KW"/>
</dbReference>
<dbReference type="GO" id="GO:0046872">
    <property type="term" value="F:metal ion binding"/>
    <property type="evidence" value="ECO:0007669"/>
    <property type="project" value="UniProtKB-KW"/>
</dbReference>